<accession>A0A7T8K0K1</accession>
<comment type="subcellular location">
    <subcellularLocation>
        <location evidence="1 9 11">Nucleus</location>
    </subcellularLocation>
</comment>
<dbReference type="CDD" id="cd00086">
    <property type="entry name" value="homeodomain"/>
    <property type="match status" value="1"/>
</dbReference>
<feature type="compositionally biased region" description="Acidic residues" evidence="12">
    <location>
        <begin position="129"/>
        <end position="142"/>
    </location>
</feature>
<dbReference type="Pfam" id="PF00412">
    <property type="entry name" value="LIM"/>
    <property type="match status" value="1"/>
</dbReference>
<keyword evidence="3" id="KW-0677">Repeat</keyword>
<name>A0A7T8K0K1_CALRO</name>
<feature type="region of interest" description="Disordered" evidence="12">
    <location>
        <begin position="129"/>
        <end position="166"/>
    </location>
</feature>
<gene>
    <name evidence="15" type="ORF">FKW44_016599</name>
</gene>
<dbReference type="InterPro" id="IPR001781">
    <property type="entry name" value="Znf_LIM"/>
</dbReference>
<protein>
    <submittedName>
        <fullName evidence="15">LIM/homeobox protein Lhx3_ putative</fullName>
    </submittedName>
</protein>
<dbReference type="OrthoDB" id="10068367at2759"/>
<dbReference type="PANTHER" id="PTHR24208">
    <property type="entry name" value="LIM/HOMEOBOX PROTEIN LHX"/>
    <property type="match status" value="1"/>
</dbReference>
<evidence type="ECO:0000259" key="14">
    <source>
        <dbReference type="PROSITE" id="PS50071"/>
    </source>
</evidence>
<dbReference type="InterPro" id="IPR050453">
    <property type="entry name" value="LIM_Homeobox_TF"/>
</dbReference>
<organism evidence="15 16">
    <name type="scientific">Caligus rogercresseyi</name>
    <name type="common">Sea louse</name>
    <dbReference type="NCBI Taxonomy" id="217165"/>
    <lineage>
        <taxon>Eukaryota</taxon>
        <taxon>Metazoa</taxon>
        <taxon>Ecdysozoa</taxon>
        <taxon>Arthropoda</taxon>
        <taxon>Crustacea</taxon>
        <taxon>Multicrustacea</taxon>
        <taxon>Hexanauplia</taxon>
        <taxon>Copepoda</taxon>
        <taxon>Siphonostomatoida</taxon>
        <taxon>Caligidae</taxon>
        <taxon>Caligus</taxon>
    </lineage>
</organism>
<reference evidence="16" key="1">
    <citation type="submission" date="2021-01" db="EMBL/GenBank/DDBJ databases">
        <title>Caligus Genome Assembly.</title>
        <authorList>
            <person name="Gallardo-Escarate C."/>
        </authorList>
    </citation>
    <scope>NUCLEOTIDE SEQUENCE [LARGE SCALE GENOMIC DNA]</scope>
</reference>
<dbReference type="GO" id="GO:0005634">
    <property type="term" value="C:nucleus"/>
    <property type="evidence" value="ECO:0007669"/>
    <property type="project" value="UniProtKB-SubCell"/>
</dbReference>
<dbReference type="PROSITE" id="PS00027">
    <property type="entry name" value="HOMEOBOX_1"/>
    <property type="match status" value="1"/>
</dbReference>
<evidence type="ECO:0000256" key="10">
    <source>
        <dbReference type="PROSITE-ProRule" id="PRU00125"/>
    </source>
</evidence>
<dbReference type="InterPro" id="IPR001356">
    <property type="entry name" value="HD"/>
</dbReference>
<dbReference type="Gene3D" id="2.10.110.10">
    <property type="entry name" value="Cysteine Rich Protein"/>
    <property type="match status" value="2"/>
</dbReference>
<keyword evidence="2 10" id="KW-0479">Metal-binding</keyword>
<evidence type="ECO:0000313" key="15">
    <source>
        <dbReference type="EMBL" id="QQP42053.1"/>
    </source>
</evidence>
<dbReference type="AlphaFoldDB" id="A0A7T8K0K1"/>
<evidence type="ECO:0000256" key="12">
    <source>
        <dbReference type="SAM" id="MobiDB-lite"/>
    </source>
</evidence>
<evidence type="ECO:0000256" key="3">
    <source>
        <dbReference type="ARBA" id="ARBA00022737"/>
    </source>
</evidence>
<evidence type="ECO:0000256" key="1">
    <source>
        <dbReference type="ARBA" id="ARBA00004123"/>
    </source>
</evidence>
<evidence type="ECO:0000256" key="9">
    <source>
        <dbReference type="PROSITE-ProRule" id="PRU00108"/>
    </source>
</evidence>
<evidence type="ECO:0000256" key="5">
    <source>
        <dbReference type="ARBA" id="ARBA00023038"/>
    </source>
</evidence>
<dbReference type="PROSITE" id="PS50071">
    <property type="entry name" value="HOMEOBOX_2"/>
    <property type="match status" value="1"/>
</dbReference>
<evidence type="ECO:0000256" key="2">
    <source>
        <dbReference type="ARBA" id="ARBA00022723"/>
    </source>
</evidence>
<evidence type="ECO:0000256" key="11">
    <source>
        <dbReference type="RuleBase" id="RU000682"/>
    </source>
</evidence>
<feature type="DNA-binding region" description="Homeobox" evidence="9">
    <location>
        <begin position="155"/>
        <end position="214"/>
    </location>
</feature>
<dbReference type="GO" id="GO:0000977">
    <property type="term" value="F:RNA polymerase II transcription regulatory region sequence-specific DNA binding"/>
    <property type="evidence" value="ECO:0007669"/>
    <property type="project" value="TreeGrafter"/>
</dbReference>
<dbReference type="Pfam" id="PF00046">
    <property type="entry name" value="Homeodomain"/>
    <property type="match status" value="1"/>
</dbReference>
<keyword evidence="4 10" id="KW-0862">Zinc</keyword>
<dbReference type="PROSITE" id="PS50023">
    <property type="entry name" value="LIM_DOMAIN_2"/>
    <property type="match status" value="1"/>
</dbReference>
<evidence type="ECO:0000256" key="7">
    <source>
        <dbReference type="ARBA" id="ARBA00023155"/>
    </source>
</evidence>
<sequence>MDCESCGHPITDSSTLSVLQGGSHYHTDCLRCVDCKEPLSDSCFRSAIGLHCQRDYQARLSVKCSGCGSLMGHTEAAIRLPGGRSSFYHPDCLKCFICEVSLLGGQMGIHTTGDPLCPLHIRGLEGEYEDHEEQQHEEDNDSESSSSEERGGNKRRGPRTTIKAPQLEVLQEVFGKNPKPNRSLRESLAKKTGLAMRVIQVWFQNKRSKEKRLTSMRMMPSGTGPYGPMHFPPYYAQGLLPSPPGWNTLLNILLITLLEAHLWPTIIQLPPSLRLQALM</sequence>
<dbReference type="SMART" id="SM00389">
    <property type="entry name" value="HOX"/>
    <property type="match status" value="1"/>
</dbReference>
<keyword evidence="7 9" id="KW-0371">Homeobox</keyword>
<dbReference type="PANTHER" id="PTHR24208:SF166">
    <property type="entry name" value="LIM HOMEOBOX TRANSCRIPTION FACTOR 1 ALPHA, ISOFORM B"/>
    <property type="match status" value="1"/>
</dbReference>
<dbReference type="Gene3D" id="1.10.10.60">
    <property type="entry name" value="Homeodomain-like"/>
    <property type="match status" value="1"/>
</dbReference>
<keyword evidence="16" id="KW-1185">Reference proteome</keyword>
<dbReference type="GO" id="GO:0030182">
    <property type="term" value="P:neuron differentiation"/>
    <property type="evidence" value="ECO:0007669"/>
    <property type="project" value="TreeGrafter"/>
</dbReference>
<feature type="non-terminal residue" evidence="15">
    <location>
        <position position="279"/>
    </location>
</feature>
<dbReference type="GO" id="GO:0046872">
    <property type="term" value="F:metal ion binding"/>
    <property type="evidence" value="ECO:0007669"/>
    <property type="project" value="UniProtKB-KW"/>
</dbReference>
<feature type="domain" description="LIM zinc-binding" evidence="13">
    <location>
        <begin position="1"/>
        <end position="62"/>
    </location>
</feature>
<dbReference type="SUPFAM" id="SSF57716">
    <property type="entry name" value="Glucocorticoid receptor-like (DNA-binding domain)"/>
    <property type="match status" value="1"/>
</dbReference>
<feature type="domain" description="Homeobox" evidence="14">
    <location>
        <begin position="153"/>
        <end position="213"/>
    </location>
</feature>
<dbReference type="SUPFAM" id="SSF46689">
    <property type="entry name" value="Homeodomain-like"/>
    <property type="match status" value="1"/>
</dbReference>
<dbReference type="PROSITE" id="PS00478">
    <property type="entry name" value="LIM_DOMAIN_1"/>
    <property type="match status" value="2"/>
</dbReference>
<dbReference type="SMART" id="SM00132">
    <property type="entry name" value="LIM"/>
    <property type="match status" value="2"/>
</dbReference>
<dbReference type="EMBL" id="CP045900">
    <property type="protein sequence ID" value="QQP42053.1"/>
    <property type="molecule type" value="Genomic_DNA"/>
</dbReference>
<keyword evidence="8 9" id="KW-0539">Nucleus</keyword>
<dbReference type="InterPro" id="IPR009057">
    <property type="entry name" value="Homeodomain-like_sf"/>
</dbReference>
<evidence type="ECO:0000256" key="8">
    <source>
        <dbReference type="ARBA" id="ARBA00023242"/>
    </source>
</evidence>
<dbReference type="Proteomes" id="UP000595437">
    <property type="component" value="Chromosome 11"/>
</dbReference>
<evidence type="ECO:0000313" key="16">
    <source>
        <dbReference type="Proteomes" id="UP000595437"/>
    </source>
</evidence>
<dbReference type="InterPro" id="IPR017970">
    <property type="entry name" value="Homeobox_CS"/>
</dbReference>
<evidence type="ECO:0000256" key="6">
    <source>
        <dbReference type="ARBA" id="ARBA00023125"/>
    </source>
</evidence>
<keyword evidence="5 10" id="KW-0440">LIM domain</keyword>
<proteinExistence type="predicted"/>
<evidence type="ECO:0000256" key="4">
    <source>
        <dbReference type="ARBA" id="ARBA00022833"/>
    </source>
</evidence>
<dbReference type="GO" id="GO:0000981">
    <property type="term" value="F:DNA-binding transcription factor activity, RNA polymerase II-specific"/>
    <property type="evidence" value="ECO:0007669"/>
    <property type="project" value="InterPro"/>
</dbReference>
<keyword evidence="6 9" id="KW-0238">DNA-binding</keyword>
<evidence type="ECO:0000259" key="13">
    <source>
        <dbReference type="PROSITE" id="PS50023"/>
    </source>
</evidence>